<dbReference type="SMART" id="SM00320">
    <property type="entry name" value="WD40"/>
    <property type="match status" value="7"/>
</dbReference>
<keyword evidence="1 3" id="KW-0853">WD repeat</keyword>
<feature type="repeat" description="WD" evidence="3">
    <location>
        <begin position="607"/>
        <end position="648"/>
    </location>
</feature>
<accession>Q3M2E2</accession>
<feature type="repeat" description="WD" evidence="3">
    <location>
        <begin position="397"/>
        <end position="438"/>
    </location>
</feature>
<dbReference type="Pfam" id="PF00069">
    <property type="entry name" value="Pkinase"/>
    <property type="match status" value="1"/>
</dbReference>
<evidence type="ECO:0000313" key="6">
    <source>
        <dbReference type="EMBL" id="ABA24844.1"/>
    </source>
</evidence>
<gene>
    <name evidence="6" type="ordered locus">Ava_B0132</name>
</gene>
<dbReference type="PANTHER" id="PTHR19879">
    <property type="entry name" value="TRANSCRIPTION INITIATION FACTOR TFIID"/>
    <property type="match status" value="1"/>
</dbReference>
<keyword evidence="4" id="KW-1133">Transmembrane helix</keyword>
<keyword evidence="6" id="KW-0723">Serine/threonine-protein kinase</keyword>
<keyword evidence="4" id="KW-0812">Transmembrane</keyword>
<feature type="domain" description="Protein kinase" evidence="5">
    <location>
        <begin position="1"/>
        <end position="302"/>
    </location>
</feature>
<dbReference type="Gene3D" id="1.10.510.10">
    <property type="entry name" value="Transferase(Phosphotransferase) domain 1"/>
    <property type="match status" value="1"/>
</dbReference>
<evidence type="ECO:0000256" key="2">
    <source>
        <dbReference type="ARBA" id="ARBA00022737"/>
    </source>
</evidence>
<dbReference type="Pfam" id="PF00400">
    <property type="entry name" value="WD40"/>
    <property type="match status" value="2"/>
</dbReference>
<name>Q3M2E2_TRIV2</name>
<sequence length="682" mass="76516">MAVLICDTKNELITLLGEPIQSGEAQVWHTDRQGYLAKIYHLPTSERLEKLKVMISSPPQEPNSHLNHISFAWPQSLLKTTQGEYVGFLMPEIKGAKELIDLYNPQRRKKLKLEIDWRFLHTTALNIASIIEAIHSFGYVLGDIKPQNILVNNRALPSIIDTDSFQVRHLNNSKVYRCLVGSPGFTPPELIGKDFSLIDQTELHDRFRVAVIIYHLLFGGESPFGGKWIGTGDLPEVNELIRQGFWLYGVNSLIQSTNRTIDFNIIHPEVQRCFLKCFNEGYQNPNLRPTAKEWVKALRLALDDLTVCSKADSHYYSRIYGQCYWCERTNNLGIDIFPSTSKSQKLIEKKEKNSLIGHSNWVSSVTFSSDGNMVISGSYDTTIKIWNLTTEKQICTLTGHTDSVLSIAISPNDKIIASGSSDKTIKLWNLVTMQQICTLIGHTKGISSVTFSLNRNILASGSYDTTIKLWNLTTKEEICTLIGHAQGISSIAFSPDGNILASGSYDTTIKLWNLTTGEQINTLIGHSHFVLSVAFSPDGKTLVSGCYDATIKLWDLVTGKQTRTITGHGDSVTSVIISPDGETFASGSFDETVILWDLVTAKEIHRFYKHYNNVNSVAFSTNSKIIASGSDDNTIQIFHLSSQKFNNKISINKNTSKNNLITLYYYFIYAMLTILLLIWIFL</sequence>
<dbReference type="GO" id="GO:0005524">
    <property type="term" value="F:ATP binding"/>
    <property type="evidence" value="ECO:0007669"/>
    <property type="project" value="InterPro"/>
</dbReference>
<feature type="repeat" description="WD" evidence="3">
    <location>
        <begin position="439"/>
        <end position="480"/>
    </location>
</feature>
<dbReference type="PRINTS" id="PR00320">
    <property type="entry name" value="GPROTEINBRPT"/>
</dbReference>
<keyword evidence="6" id="KW-0614">Plasmid</keyword>
<feature type="transmembrane region" description="Helical" evidence="4">
    <location>
        <begin position="663"/>
        <end position="681"/>
    </location>
</feature>
<feature type="repeat" description="WD" evidence="3">
    <location>
        <begin position="481"/>
        <end position="522"/>
    </location>
</feature>
<dbReference type="SMART" id="SM00220">
    <property type="entry name" value="S_TKc"/>
    <property type="match status" value="1"/>
</dbReference>
<dbReference type="EMBL" id="CP000119">
    <property type="protein sequence ID" value="ABA24844.1"/>
    <property type="molecule type" value="Genomic_DNA"/>
</dbReference>
<dbReference type="PROSITE" id="PS50011">
    <property type="entry name" value="PROTEIN_KINASE_DOM"/>
    <property type="match status" value="1"/>
</dbReference>
<feature type="repeat" description="WD" evidence="3">
    <location>
        <begin position="565"/>
        <end position="606"/>
    </location>
</feature>
<dbReference type="SUPFAM" id="SSF50978">
    <property type="entry name" value="WD40 repeat-like"/>
    <property type="match status" value="1"/>
</dbReference>
<organism evidence="6 7">
    <name type="scientific">Trichormus variabilis (strain ATCC 29413 / PCC 7937)</name>
    <name type="common">Anabaena variabilis</name>
    <dbReference type="NCBI Taxonomy" id="240292"/>
    <lineage>
        <taxon>Bacteria</taxon>
        <taxon>Bacillati</taxon>
        <taxon>Cyanobacteriota</taxon>
        <taxon>Cyanophyceae</taxon>
        <taxon>Nostocales</taxon>
        <taxon>Nostocaceae</taxon>
        <taxon>Trichormus</taxon>
    </lineage>
</organism>
<evidence type="ECO:0000256" key="1">
    <source>
        <dbReference type="ARBA" id="ARBA00022574"/>
    </source>
</evidence>
<proteinExistence type="predicted"/>
<dbReference type="InterPro" id="IPR000719">
    <property type="entry name" value="Prot_kinase_dom"/>
</dbReference>
<dbReference type="InterPro" id="IPR055442">
    <property type="entry name" value="Beta-prop_EML-like_2nd"/>
</dbReference>
<dbReference type="InterPro" id="IPR015943">
    <property type="entry name" value="WD40/YVTN_repeat-like_dom_sf"/>
</dbReference>
<keyword evidence="4" id="KW-0472">Membrane</keyword>
<dbReference type="PANTHER" id="PTHR19879:SF9">
    <property type="entry name" value="TRANSCRIPTION INITIATION FACTOR TFIID SUBUNIT 5"/>
    <property type="match status" value="1"/>
</dbReference>
<dbReference type="InterPro" id="IPR019775">
    <property type="entry name" value="WD40_repeat_CS"/>
</dbReference>
<evidence type="ECO:0000256" key="4">
    <source>
        <dbReference type="SAM" id="Phobius"/>
    </source>
</evidence>
<dbReference type="InterPro" id="IPR036322">
    <property type="entry name" value="WD40_repeat_dom_sf"/>
</dbReference>
<dbReference type="CDD" id="cd00200">
    <property type="entry name" value="WD40"/>
    <property type="match status" value="1"/>
</dbReference>
<dbReference type="HOGENOM" id="CLU_352197_0_0_3"/>
<dbReference type="AlphaFoldDB" id="Q3M2E2"/>
<dbReference type="PROSITE" id="PS00678">
    <property type="entry name" value="WD_REPEATS_1"/>
    <property type="match status" value="5"/>
</dbReference>
<dbReference type="RefSeq" id="WP_011316427.1">
    <property type="nucleotide sequence ID" value="NC_007410.1"/>
</dbReference>
<keyword evidence="6" id="KW-0418">Kinase</keyword>
<dbReference type="SUPFAM" id="SSF56112">
    <property type="entry name" value="Protein kinase-like (PK-like)"/>
    <property type="match status" value="1"/>
</dbReference>
<dbReference type="InterPro" id="IPR011009">
    <property type="entry name" value="Kinase-like_dom_sf"/>
</dbReference>
<feature type="repeat" description="WD" evidence="3">
    <location>
        <begin position="355"/>
        <end position="396"/>
    </location>
</feature>
<dbReference type="KEGG" id="ava:Ava_B0132"/>
<dbReference type="Proteomes" id="UP000002533">
    <property type="component" value="Plasmid pAnaA"/>
</dbReference>
<reference evidence="7" key="1">
    <citation type="journal article" date="2014" name="Stand. Genomic Sci.">
        <title>Complete genome sequence of Anabaena variabilis ATCC 29413.</title>
        <authorList>
            <person name="Thiel T."/>
            <person name="Pratte B.S."/>
            <person name="Zhong J."/>
            <person name="Goodwin L."/>
            <person name="Copeland A."/>
            <person name="Lucas S."/>
            <person name="Han C."/>
            <person name="Pitluck S."/>
            <person name="Land M.L."/>
            <person name="Kyrpides N.C."/>
            <person name="Woyke T."/>
        </authorList>
    </citation>
    <scope>NUCLEOTIDE SEQUENCE [LARGE SCALE GENOMIC DNA]</scope>
    <source>
        <strain evidence="7">ATCC 29413 / PCC 7937</strain>
    </source>
</reference>
<dbReference type="Gene3D" id="2.130.10.10">
    <property type="entry name" value="YVTN repeat-like/Quinoprotein amine dehydrogenase"/>
    <property type="match status" value="3"/>
</dbReference>
<dbReference type="GeneID" id="58727035"/>
<keyword evidence="2" id="KW-0677">Repeat</keyword>
<feature type="repeat" description="WD" evidence="3">
    <location>
        <begin position="523"/>
        <end position="564"/>
    </location>
</feature>
<evidence type="ECO:0000256" key="3">
    <source>
        <dbReference type="PROSITE-ProRule" id="PRU00221"/>
    </source>
</evidence>
<evidence type="ECO:0000259" key="5">
    <source>
        <dbReference type="PROSITE" id="PS50011"/>
    </source>
</evidence>
<geneLocation type="plasmid" evidence="7">
    <name>pAnaA</name>
</geneLocation>
<keyword evidence="6" id="KW-0808">Transferase</keyword>
<dbReference type="Pfam" id="PF23414">
    <property type="entry name" value="Beta-prop_EML_2"/>
    <property type="match status" value="1"/>
</dbReference>
<protein>
    <submittedName>
        <fullName evidence="6">Serine/threonine protein kinase with WD40 repeats</fullName>
    </submittedName>
</protein>
<dbReference type="InterPro" id="IPR001680">
    <property type="entry name" value="WD40_rpt"/>
</dbReference>
<dbReference type="PROSITE" id="PS50082">
    <property type="entry name" value="WD_REPEATS_2"/>
    <property type="match status" value="7"/>
</dbReference>
<dbReference type="InterPro" id="IPR020472">
    <property type="entry name" value="WD40_PAC1"/>
</dbReference>
<dbReference type="PROSITE" id="PS50294">
    <property type="entry name" value="WD_REPEATS_REGION"/>
    <property type="match status" value="7"/>
</dbReference>
<dbReference type="GO" id="GO:0004674">
    <property type="term" value="F:protein serine/threonine kinase activity"/>
    <property type="evidence" value="ECO:0007669"/>
    <property type="project" value="UniProtKB-KW"/>
</dbReference>
<evidence type="ECO:0000313" key="7">
    <source>
        <dbReference type="Proteomes" id="UP000002533"/>
    </source>
</evidence>